<sequence length="154" mass="17728">MPNLRLLPFASNIRYGEKRVDYTLSLPTNLELRNNLRYIQWDGCPLKSLSNTSWPSKLVELSMPYSNAEKLWDEPQRLLLVIRHLHHFSFLILLALLCFLSVSSTHFHTTSHSDHEFEHGAMSVESVEIENSRASSIARIVRIDSLVRKLINGS</sequence>
<name>A0ABU6QFW8_9FABA</name>
<reference evidence="3 4" key="1">
    <citation type="journal article" date="2023" name="Plants (Basel)">
        <title>Bridging the Gap: Combining Genomics and Transcriptomics Approaches to Understand Stylosanthes scabra, an Orphan Legume from the Brazilian Caatinga.</title>
        <authorList>
            <person name="Ferreira-Neto J.R.C."/>
            <person name="da Silva M.D."/>
            <person name="Binneck E."/>
            <person name="de Melo N.F."/>
            <person name="da Silva R.H."/>
            <person name="de Melo A.L.T.M."/>
            <person name="Pandolfi V."/>
            <person name="Bustamante F.O."/>
            <person name="Brasileiro-Vidal A.C."/>
            <person name="Benko-Iseppon A.M."/>
        </authorList>
    </citation>
    <scope>NUCLEOTIDE SEQUENCE [LARGE SCALE GENOMIC DNA]</scope>
    <source>
        <tissue evidence="3">Leaves</tissue>
    </source>
</reference>
<organism evidence="3 4">
    <name type="scientific">Stylosanthes scabra</name>
    <dbReference type="NCBI Taxonomy" id="79078"/>
    <lineage>
        <taxon>Eukaryota</taxon>
        <taxon>Viridiplantae</taxon>
        <taxon>Streptophyta</taxon>
        <taxon>Embryophyta</taxon>
        <taxon>Tracheophyta</taxon>
        <taxon>Spermatophyta</taxon>
        <taxon>Magnoliopsida</taxon>
        <taxon>eudicotyledons</taxon>
        <taxon>Gunneridae</taxon>
        <taxon>Pentapetalae</taxon>
        <taxon>rosids</taxon>
        <taxon>fabids</taxon>
        <taxon>Fabales</taxon>
        <taxon>Fabaceae</taxon>
        <taxon>Papilionoideae</taxon>
        <taxon>50 kb inversion clade</taxon>
        <taxon>dalbergioids sensu lato</taxon>
        <taxon>Dalbergieae</taxon>
        <taxon>Pterocarpus clade</taxon>
        <taxon>Stylosanthes</taxon>
    </lineage>
</organism>
<keyword evidence="1" id="KW-0433">Leucine-rich repeat</keyword>
<evidence type="ECO:0000256" key="2">
    <source>
        <dbReference type="ARBA" id="ARBA00022737"/>
    </source>
</evidence>
<evidence type="ECO:0000313" key="4">
    <source>
        <dbReference type="Proteomes" id="UP001341840"/>
    </source>
</evidence>
<dbReference type="Pfam" id="PF07725">
    <property type="entry name" value="LRR_3"/>
    <property type="match status" value="1"/>
</dbReference>
<protein>
    <submittedName>
        <fullName evidence="3">Uncharacterized protein</fullName>
    </submittedName>
</protein>
<keyword evidence="2" id="KW-0677">Repeat</keyword>
<dbReference type="Proteomes" id="UP001341840">
    <property type="component" value="Unassembled WGS sequence"/>
</dbReference>
<evidence type="ECO:0000256" key="1">
    <source>
        <dbReference type="ARBA" id="ARBA00022614"/>
    </source>
</evidence>
<proteinExistence type="predicted"/>
<dbReference type="EMBL" id="JASCZI010000260">
    <property type="protein sequence ID" value="MED6110550.1"/>
    <property type="molecule type" value="Genomic_DNA"/>
</dbReference>
<keyword evidence="4" id="KW-1185">Reference proteome</keyword>
<accession>A0ABU6QFW8</accession>
<evidence type="ECO:0000313" key="3">
    <source>
        <dbReference type="EMBL" id="MED6110550.1"/>
    </source>
</evidence>
<dbReference type="InterPro" id="IPR011713">
    <property type="entry name" value="Leu-rich_rpt_3"/>
</dbReference>
<gene>
    <name evidence="3" type="ORF">PIB30_044036</name>
</gene>
<comment type="caution">
    <text evidence="3">The sequence shown here is derived from an EMBL/GenBank/DDBJ whole genome shotgun (WGS) entry which is preliminary data.</text>
</comment>